<dbReference type="Proteomes" id="UP000219573">
    <property type="component" value="Unassembled WGS sequence"/>
</dbReference>
<evidence type="ECO:0000313" key="1">
    <source>
        <dbReference type="EMBL" id="SNY41281.1"/>
    </source>
</evidence>
<organism evidence="1 2">
    <name type="scientific">Orenia metallireducens</name>
    <dbReference type="NCBI Taxonomy" id="1413210"/>
    <lineage>
        <taxon>Bacteria</taxon>
        <taxon>Bacillati</taxon>
        <taxon>Bacillota</taxon>
        <taxon>Clostridia</taxon>
        <taxon>Halanaerobiales</taxon>
        <taxon>Halobacteroidaceae</taxon>
        <taxon>Orenia</taxon>
    </lineage>
</organism>
<proteinExistence type="predicted"/>
<reference evidence="2" key="1">
    <citation type="submission" date="2017-09" db="EMBL/GenBank/DDBJ databases">
        <authorList>
            <person name="Varghese N."/>
            <person name="Submissions S."/>
        </authorList>
    </citation>
    <scope>NUCLEOTIDE SEQUENCE [LARGE SCALE GENOMIC DNA]</scope>
    <source>
        <strain evidence="2">MSL47</strain>
    </source>
</reference>
<sequence>MTKTEMTSLLFKEFHDRNWTAIELKHNSSDNYWNKNYNLIWGCETLEEQIKKNYIKDNKKEYQIEVELLEDKIIVGSNTYSQSTKEVRDYYNKIEEPYIATIEHDYGEDYDEKYQDILSSIFTDAYFFDTGIDLHNALENFDSVVIYEYMEKGIACEEYYTLYAYKDNNRKAFEKELDNFIVNNFDNILNNMYYPNGRAIEKYVLKRELKTVKELEEKIKTNYPLYYDIFSLVKELK</sequence>
<accession>A0A285I2U9</accession>
<dbReference type="RefSeq" id="WP_097019038.1">
    <property type="nucleotide sequence ID" value="NZ_OBDZ01000028.1"/>
</dbReference>
<evidence type="ECO:0000313" key="2">
    <source>
        <dbReference type="Proteomes" id="UP000219573"/>
    </source>
</evidence>
<protein>
    <submittedName>
        <fullName evidence="1">Uncharacterized protein</fullName>
    </submittedName>
</protein>
<gene>
    <name evidence="1" type="ORF">SAMN06265827_12828</name>
</gene>
<name>A0A285I2U9_9FIRM</name>
<dbReference type="EMBL" id="OBDZ01000028">
    <property type="protein sequence ID" value="SNY41281.1"/>
    <property type="molecule type" value="Genomic_DNA"/>
</dbReference>
<dbReference type="AlphaFoldDB" id="A0A285I2U9"/>
<keyword evidence="2" id="KW-1185">Reference proteome</keyword>